<comment type="caution">
    <text evidence="2">The sequence shown here is derived from an EMBL/GenBank/DDBJ whole genome shotgun (WGS) entry which is preliminary data.</text>
</comment>
<evidence type="ECO:0000256" key="1">
    <source>
        <dbReference type="SAM" id="MobiDB-lite"/>
    </source>
</evidence>
<reference evidence="2" key="1">
    <citation type="submission" date="2021-02" db="EMBL/GenBank/DDBJ databases">
        <authorList>
            <person name="Nowell W R."/>
        </authorList>
    </citation>
    <scope>NUCLEOTIDE SEQUENCE</scope>
</reference>
<feature type="non-terminal residue" evidence="2">
    <location>
        <position position="1"/>
    </location>
</feature>
<dbReference type="AlphaFoldDB" id="A0A820MSL5"/>
<evidence type="ECO:0000313" key="2">
    <source>
        <dbReference type="EMBL" id="CAF4377369.1"/>
    </source>
</evidence>
<name>A0A820MSL5_9BILA</name>
<protein>
    <submittedName>
        <fullName evidence="2">Uncharacterized protein</fullName>
    </submittedName>
</protein>
<sequence>LKTIDLTTETHTKSDNDLIQKTITTTIEETTTTTYEESDDSIKKSKDNENENIAKLDFDVSARKYIDWIDSIERILDEKPLNQVQIDERQNIIQEVKTKYLSYDDQFKTLIQTGNIITKELKDANEDSNEHETSLKTLESRSQEL</sequence>
<organism evidence="2 3">
    <name type="scientific">Adineta steineri</name>
    <dbReference type="NCBI Taxonomy" id="433720"/>
    <lineage>
        <taxon>Eukaryota</taxon>
        <taxon>Metazoa</taxon>
        <taxon>Spiralia</taxon>
        <taxon>Gnathifera</taxon>
        <taxon>Rotifera</taxon>
        <taxon>Eurotatoria</taxon>
        <taxon>Bdelloidea</taxon>
        <taxon>Adinetida</taxon>
        <taxon>Adinetidae</taxon>
        <taxon>Adineta</taxon>
    </lineage>
</organism>
<proteinExistence type="predicted"/>
<dbReference type="EMBL" id="CAJOAY010024731">
    <property type="protein sequence ID" value="CAF4377369.1"/>
    <property type="molecule type" value="Genomic_DNA"/>
</dbReference>
<feature type="region of interest" description="Disordered" evidence="1">
    <location>
        <begin position="121"/>
        <end position="145"/>
    </location>
</feature>
<evidence type="ECO:0000313" key="3">
    <source>
        <dbReference type="Proteomes" id="UP000663881"/>
    </source>
</evidence>
<feature type="non-terminal residue" evidence="2">
    <location>
        <position position="145"/>
    </location>
</feature>
<gene>
    <name evidence="2" type="ORF">OKA104_LOCUS50164</name>
</gene>
<dbReference type="Proteomes" id="UP000663881">
    <property type="component" value="Unassembled WGS sequence"/>
</dbReference>
<accession>A0A820MSL5</accession>